<gene>
    <name evidence="1" type="ORF">BDR25DRAFT_353286</name>
</gene>
<keyword evidence="2" id="KW-1185">Reference proteome</keyword>
<protein>
    <submittedName>
        <fullName evidence="1">Uncharacterized protein</fullName>
    </submittedName>
</protein>
<evidence type="ECO:0000313" key="2">
    <source>
        <dbReference type="Proteomes" id="UP000799755"/>
    </source>
</evidence>
<organism evidence="1 2">
    <name type="scientific">Lindgomyces ingoldianus</name>
    <dbReference type="NCBI Taxonomy" id="673940"/>
    <lineage>
        <taxon>Eukaryota</taxon>
        <taxon>Fungi</taxon>
        <taxon>Dikarya</taxon>
        <taxon>Ascomycota</taxon>
        <taxon>Pezizomycotina</taxon>
        <taxon>Dothideomycetes</taxon>
        <taxon>Pleosporomycetidae</taxon>
        <taxon>Pleosporales</taxon>
        <taxon>Lindgomycetaceae</taxon>
        <taxon>Lindgomyces</taxon>
    </lineage>
</organism>
<accession>A0ACB6R159</accession>
<proteinExistence type="predicted"/>
<sequence length="354" mass="39692">MIRTAYTTLKAASSYSAPCTGDSKDGQERRLDFQYSAGCLLTYEDMGCVGENGEWLTKLESNNERLNRVGYSVPCLDSHFSKVSKYLALLPSLGFILMIYNSIQLGFKVEPWGWLGADTPPSLGQAATFAPMTENLNHLMKMEDKRIIMHVFSVCAAVKLNCPMNPVNFRETYSFATVGQDTDLTSTSASHPSSFSRKRSKESTAPQGSHKHFPSLLKELSCAYSSLSYGYARLFTKDAAGKLIRDFEKLSVSLGPERKAFWAMDDRNFIWDSLPAELETGVIEVLKNGKFIDSPRVVTLGFGGDYFMLMEKNSRHWHLADYRELNAAMATFRDNKVFYTALTRPSTESRLEPA</sequence>
<name>A0ACB6R159_9PLEO</name>
<evidence type="ECO:0000313" key="1">
    <source>
        <dbReference type="EMBL" id="KAF2472979.1"/>
    </source>
</evidence>
<reference evidence="1" key="1">
    <citation type="journal article" date="2020" name="Stud. Mycol.">
        <title>101 Dothideomycetes genomes: a test case for predicting lifestyles and emergence of pathogens.</title>
        <authorList>
            <person name="Haridas S."/>
            <person name="Albert R."/>
            <person name="Binder M."/>
            <person name="Bloem J."/>
            <person name="Labutti K."/>
            <person name="Salamov A."/>
            <person name="Andreopoulos B."/>
            <person name="Baker S."/>
            <person name="Barry K."/>
            <person name="Bills G."/>
            <person name="Bluhm B."/>
            <person name="Cannon C."/>
            <person name="Castanera R."/>
            <person name="Culley D."/>
            <person name="Daum C."/>
            <person name="Ezra D."/>
            <person name="Gonzalez J."/>
            <person name="Henrissat B."/>
            <person name="Kuo A."/>
            <person name="Liang C."/>
            <person name="Lipzen A."/>
            <person name="Lutzoni F."/>
            <person name="Magnuson J."/>
            <person name="Mondo S."/>
            <person name="Nolan M."/>
            <person name="Ohm R."/>
            <person name="Pangilinan J."/>
            <person name="Park H.-J."/>
            <person name="Ramirez L."/>
            <person name="Alfaro M."/>
            <person name="Sun H."/>
            <person name="Tritt A."/>
            <person name="Yoshinaga Y."/>
            <person name="Zwiers L.-H."/>
            <person name="Turgeon B."/>
            <person name="Goodwin S."/>
            <person name="Spatafora J."/>
            <person name="Crous P."/>
            <person name="Grigoriev I."/>
        </authorList>
    </citation>
    <scope>NUCLEOTIDE SEQUENCE</scope>
    <source>
        <strain evidence="1">ATCC 200398</strain>
    </source>
</reference>
<comment type="caution">
    <text evidence="1">The sequence shown here is derived from an EMBL/GenBank/DDBJ whole genome shotgun (WGS) entry which is preliminary data.</text>
</comment>
<dbReference type="Proteomes" id="UP000799755">
    <property type="component" value="Unassembled WGS sequence"/>
</dbReference>
<dbReference type="EMBL" id="MU003501">
    <property type="protein sequence ID" value="KAF2472979.1"/>
    <property type="molecule type" value="Genomic_DNA"/>
</dbReference>